<sequence>MLGTIDAVIIGALAFAGGHFALSSAPIRDRAVEAIGEEKFRGLYSLVMLGALVWLILAFRDAPYVEVWLPSAATKWIPNILVPLACILLVAGITTRSPTSVGGEAMMAEPTTLKGILTITRHPFLWGTGLWSLGHLATNGDLASILLFGAVAVLSFAGMPALDAKLRRKVDSAWGPVAMTTSVIPFLAVIQGRTSLDLAGIGWWRLGLGVLVWVLLYGAHPYYAGVWPHPG</sequence>
<dbReference type="EMBL" id="FNBW01000012">
    <property type="protein sequence ID" value="SDG23103.1"/>
    <property type="molecule type" value="Genomic_DNA"/>
</dbReference>
<accession>A0A8G2EZX4</accession>
<dbReference type="Pfam" id="PF07298">
    <property type="entry name" value="NnrU"/>
    <property type="match status" value="1"/>
</dbReference>
<feature type="transmembrane region" description="Helical" evidence="5">
    <location>
        <begin position="173"/>
        <end position="190"/>
    </location>
</feature>
<comment type="subcellular location">
    <subcellularLocation>
        <location evidence="1">Membrane</location>
        <topology evidence="1">Multi-pass membrane protein</topology>
    </subcellularLocation>
</comment>
<proteinExistence type="predicted"/>
<evidence type="ECO:0000313" key="8">
    <source>
        <dbReference type="Proteomes" id="UP000198615"/>
    </source>
</evidence>
<evidence type="ECO:0000256" key="3">
    <source>
        <dbReference type="ARBA" id="ARBA00022989"/>
    </source>
</evidence>
<comment type="caution">
    <text evidence="7">The sequence shown here is derived from an EMBL/GenBank/DDBJ whole genome shotgun (WGS) entry which is preliminary data.</text>
</comment>
<feature type="transmembrane region" description="Helical" evidence="5">
    <location>
        <begin position="202"/>
        <end position="223"/>
    </location>
</feature>
<name>A0A8G2EZX4_9PROT</name>
<evidence type="ECO:0000313" key="7">
    <source>
        <dbReference type="EMBL" id="SDG23103.1"/>
    </source>
</evidence>
<dbReference type="Gene3D" id="1.20.120.1630">
    <property type="match status" value="1"/>
</dbReference>
<dbReference type="GO" id="GO:0016020">
    <property type="term" value="C:membrane"/>
    <property type="evidence" value="ECO:0007669"/>
    <property type="project" value="UniProtKB-SubCell"/>
</dbReference>
<evidence type="ECO:0000256" key="2">
    <source>
        <dbReference type="ARBA" id="ARBA00022692"/>
    </source>
</evidence>
<evidence type="ECO:0000259" key="6">
    <source>
        <dbReference type="Pfam" id="PF07298"/>
    </source>
</evidence>
<keyword evidence="2 5" id="KW-0812">Transmembrane</keyword>
<feature type="transmembrane region" description="Helical" evidence="5">
    <location>
        <begin position="80"/>
        <end position="97"/>
    </location>
</feature>
<dbReference type="InterPro" id="IPR009915">
    <property type="entry name" value="NnrU_dom"/>
</dbReference>
<feature type="transmembrane region" description="Helical" evidence="5">
    <location>
        <begin position="142"/>
        <end position="161"/>
    </location>
</feature>
<dbReference type="RefSeq" id="WP_028795722.1">
    <property type="nucleotide sequence ID" value="NZ_FNBW01000012.1"/>
</dbReference>
<dbReference type="AlphaFoldDB" id="A0A8G2EZX4"/>
<dbReference type="Proteomes" id="UP000198615">
    <property type="component" value="Unassembled WGS sequence"/>
</dbReference>
<organism evidence="7 8">
    <name type="scientific">Thalassobaculum litoreum DSM 18839</name>
    <dbReference type="NCBI Taxonomy" id="1123362"/>
    <lineage>
        <taxon>Bacteria</taxon>
        <taxon>Pseudomonadati</taxon>
        <taxon>Pseudomonadota</taxon>
        <taxon>Alphaproteobacteria</taxon>
        <taxon>Rhodospirillales</taxon>
        <taxon>Thalassobaculaceae</taxon>
        <taxon>Thalassobaculum</taxon>
    </lineage>
</organism>
<feature type="transmembrane region" description="Helical" evidence="5">
    <location>
        <begin position="6"/>
        <end position="22"/>
    </location>
</feature>
<evidence type="ECO:0000256" key="5">
    <source>
        <dbReference type="SAM" id="Phobius"/>
    </source>
</evidence>
<protein>
    <submittedName>
        <fullName evidence="7">Uncharacterized membrane protein</fullName>
    </submittedName>
</protein>
<feature type="domain" description="NnrU" evidence="6">
    <location>
        <begin position="9"/>
        <end position="228"/>
    </location>
</feature>
<keyword evidence="8" id="KW-1185">Reference proteome</keyword>
<feature type="transmembrane region" description="Helical" evidence="5">
    <location>
        <begin position="43"/>
        <end position="60"/>
    </location>
</feature>
<gene>
    <name evidence="7" type="ORF">SAMN05660686_03761</name>
</gene>
<keyword evidence="4 5" id="KW-0472">Membrane</keyword>
<dbReference type="OrthoDB" id="5293641at2"/>
<evidence type="ECO:0000256" key="4">
    <source>
        <dbReference type="ARBA" id="ARBA00023136"/>
    </source>
</evidence>
<reference evidence="7 8" key="1">
    <citation type="submission" date="2016-10" db="EMBL/GenBank/DDBJ databases">
        <authorList>
            <person name="Varghese N."/>
            <person name="Submissions S."/>
        </authorList>
    </citation>
    <scope>NUCLEOTIDE SEQUENCE [LARGE SCALE GENOMIC DNA]</scope>
    <source>
        <strain evidence="7 8">DSM 18839</strain>
    </source>
</reference>
<evidence type="ECO:0000256" key="1">
    <source>
        <dbReference type="ARBA" id="ARBA00004141"/>
    </source>
</evidence>
<keyword evidence="3 5" id="KW-1133">Transmembrane helix</keyword>